<reference evidence="5" key="1">
    <citation type="submission" date="2016-06" db="UniProtKB">
        <authorList>
            <consortium name="WormBaseParasite"/>
        </authorList>
    </citation>
    <scope>IDENTIFICATION</scope>
</reference>
<dbReference type="InterPro" id="IPR013087">
    <property type="entry name" value="Znf_C2H2_type"/>
</dbReference>
<evidence type="ECO:0000313" key="5">
    <source>
        <dbReference type="WBParaSite" id="GPUH_0001422801-mRNA-1"/>
    </source>
</evidence>
<accession>A0A183DZR9</accession>
<proteinExistence type="predicted"/>
<dbReference type="WBParaSite" id="GPUH_0001422801-mRNA-1">
    <property type="protein sequence ID" value="GPUH_0001422801-mRNA-1"/>
    <property type="gene ID" value="GPUH_0001422801"/>
</dbReference>
<dbReference type="AlphaFoldDB" id="A0A183DZR9"/>
<protein>
    <submittedName>
        <fullName evidence="5">C2H2-type domain-containing protein</fullName>
    </submittedName>
</protein>
<name>A0A183DZR9_9BILA</name>
<keyword evidence="4" id="KW-1185">Reference proteome</keyword>
<reference evidence="3 4" key="2">
    <citation type="submission" date="2018-11" db="EMBL/GenBank/DDBJ databases">
        <authorList>
            <consortium name="Pathogen Informatics"/>
        </authorList>
    </citation>
    <scope>NUCLEOTIDE SEQUENCE [LARGE SCALE GENOMIC DNA]</scope>
</reference>
<dbReference type="PROSITE" id="PS00028">
    <property type="entry name" value="ZINC_FINGER_C2H2_1"/>
    <property type="match status" value="1"/>
</dbReference>
<keyword evidence="1" id="KW-0862">Zinc</keyword>
<keyword evidence="1" id="KW-0863">Zinc-finger</keyword>
<dbReference type="EMBL" id="UYRT01081022">
    <property type="protein sequence ID" value="VDN23769.1"/>
    <property type="molecule type" value="Genomic_DNA"/>
</dbReference>
<dbReference type="GO" id="GO:0008270">
    <property type="term" value="F:zinc ion binding"/>
    <property type="evidence" value="ECO:0007669"/>
    <property type="project" value="UniProtKB-KW"/>
</dbReference>
<evidence type="ECO:0000313" key="4">
    <source>
        <dbReference type="Proteomes" id="UP000271098"/>
    </source>
</evidence>
<keyword evidence="1" id="KW-0479">Metal-binding</keyword>
<gene>
    <name evidence="3" type="ORF">GPUH_LOCUS14208</name>
</gene>
<sequence>MANFNKVDKIRILTDDNGTETLLLEFDEIGEAEPSSAPPEKEEAINQMEFIDFEKHGKMMNELFGNADIYEAFRRFRRNRVFGTFECPECKESFINTARLERHLSVHQVHLFFVSFVGM</sequence>
<feature type="domain" description="C2H2-type" evidence="2">
    <location>
        <begin position="85"/>
        <end position="107"/>
    </location>
</feature>
<dbReference type="SMART" id="SM00355">
    <property type="entry name" value="ZnF_C2H2"/>
    <property type="match status" value="1"/>
</dbReference>
<evidence type="ECO:0000256" key="1">
    <source>
        <dbReference type="PROSITE-ProRule" id="PRU00042"/>
    </source>
</evidence>
<evidence type="ECO:0000259" key="2">
    <source>
        <dbReference type="PROSITE" id="PS50157"/>
    </source>
</evidence>
<dbReference type="OrthoDB" id="8922241at2759"/>
<dbReference type="PROSITE" id="PS50157">
    <property type="entry name" value="ZINC_FINGER_C2H2_2"/>
    <property type="match status" value="1"/>
</dbReference>
<organism evidence="5">
    <name type="scientific">Gongylonema pulchrum</name>
    <dbReference type="NCBI Taxonomy" id="637853"/>
    <lineage>
        <taxon>Eukaryota</taxon>
        <taxon>Metazoa</taxon>
        <taxon>Ecdysozoa</taxon>
        <taxon>Nematoda</taxon>
        <taxon>Chromadorea</taxon>
        <taxon>Rhabditida</taxon>
        <taxon>Spirurina</taxon>
        <taxon>Spiruromorpha</taxon>
        <taxon>Spiruroidea</taxon>
        <taxon>Gongylonematidae</taxon>
        <taxon>Gongylonema</taxon>
    </lineage>
</organism>
<evidence type="ECO:0000313" key="3">
    <source>
        <dbReference type="EMBL" id="VDN23769.1"/>
    </source>
</evidence>
<dbReference type="Proteomes" id="UP000271098">
    <property type="component" value="Unassembled WGS sequence"/>
</dbReference>